<evidence type="ECO:0000313" key="3">
    <source>
        <dbReference type="Proteomes" id="UP001203342"/>
    </source>
</evidence>
<reference evidence="2 3" key="1">
    <citation type="submission" date="2022-05" db="EMBL/GenBank/DDBJ databases">
        <title>Flavobacterium sp., isolated from activated sludge.</title>
        <authorList>
            <person name="Ran Q."/>
        </authorList>
    </citation>
    <scope>NUCLEOTIDE SEQUENCE [LARGE SCALE GENOMIC DNA]</scope>
    <source>
        <strain evidence="2 3">HXWNR69</strain>
    </source>
</reference>
<dbReference type="RefSeq" id="WP_250580863.1">
    <property type="nucleotide sequence ID" value="NZ_JAMLJN010000003.1"/>
</dbReference>
<name>A0ABT0TFQ3_9FLAO</name>
<organism evidence="2 3">
    <name type="scientific">Flavobacterium fragile</name>
    <dbReference type="NCBI Taxonomy" id="2949085"/>
    <lineage>
        <taxon>Bacteria</taxon>
        <taxon>Pseudomonadati</taxon>
        <taxon>Bacteroidota</taxon>
        <taxon>Flavobacteriia</taxon>
        <taxon>Flavobacteriales</taxon>
        <taxon>Flavobacteriaceae</taxon>
        <taxon>Flavobacterium</taxon>
    </lineage>
</organism>
<evidence type="ECO:0000259" key="1">
    <source>
        <dbReference type="Pfam" id="PF03016"/>
    </source>
</evidence>
<feature type="domain" description="Exostosin GT47" evidence="1">
    <location>
        <begin position="212"/>
        <end position="292"/>
    </location>
</feature>
<keyword evidence="3" id="KW-1185">Reference proteome</keyword>
<accession>A0ABT0TFQ3</accession>
<protein>
    <submittedName>
        <fullName evidence="2">Glycosyltransferase family 47 protein</fullName>
    </submittedName>
</protein>
<dbReference type="Proteomes" id="UP001203342">
    <property type="component" value="Unassembled WGS sequence"/>
</dbReference>
<proteinExistence type="predicted"/>
<sequence length="342" mass="40322">MLKFYTDITQLTPENRSRVFPLLFDWFYLENPKVKEYFIFVDTIEAADVCILPVDLGYYLHSKRKHEMNLFIASAKKQDKKVWVYSAGDFGTSFSDEVITFRLGGFHSKMNANTFVMPSFINDPYHTILSKEWQPINKTIKPSVGFVGNADGSFVKWVKELLIYFKQTLNRFLKKDFTDHQVFFPSSSIRFRLLEKIKASEMILADFVYRNKYRAGATSESQKVKTTLEFYENIERNLYTFCLRGSGNFSVRFYETLMMGRIPILIDTDVRLPFHKEINWNAHCIICTKNNFIQKIIDFHNSHSIDELKNIQLQNRTLALNTLNRQNYFISISKIYQNKHEL</sequence>
<dbReference type="InterPro" id="IPR040911">
    <property type="entry name" value="Exostosin_GT47"/>
</dbReference>
<gene>
    <name evidence="2" type="ORF">NAT47_04900</name>
</gene>
<dbReference type="EMBL" id="JAMLJN010000003">
    <property type="protein sequence ID" value="MCL9769749.1"/>
    <property type="molecule type" value="Genomic_DNA"/>
</dbReference>
<evidence type="ECO:0000313" key="2">
    <source>
        <dbReference type="EMBL" id="MCL9769749.1"/>
    </source>
</evidence>
<comment type="caution">
    <text evidence="2">The sequence shown here is derived from an EMBL/GenBank/DDBJ whole genome shotgun (WGS) entry which is preliminary data.</text>
</comment>
<dbReference type="Pfam" id="PF03016">
    <property type="entry name" value="Exostosin_GT47"/>
    <property type="match status" value="1"/>
</dbReference>